<dbReference type="PANTHER" id="PTHR48079:SF3">
    <property type="entry name" value="NAD-DEPENDENT EPIMERASE_DEHYDRATASE DOMAIN-CONTAINING PROTEIN"/>
    <property type="match status" value="1"/>
</dbReference>
<dbReference type="GO" id="GO:0005737">
    <property type="term" value="C:cytoplasm"/>
    <property type="evidence" value="ECO:0007669"/>
    <property type="project" value="TreeGrafter"/>
</dbReference>
<dbReference type="STRING" id="398673.A0A2P4ZXI5"/>
<evidence type="ECO:0000313" key="2">
    <source>
        <dbReference type="EMBL" id="PON29000.1"/>
    </source>
</evidence>
<proteinExistence type="predicted"/>
<dbReference type="PANTHER" id="PTHR48079">
    <property type="entry name" value="PROTEIN YEEZ"/>
    <property type="match status" value="1"/>
</dbReference>
<sequence>MAPLRTVLVVGSAGYIGLAVCQAFVRAGWRVYGLIRKSEQAASLIVREVIPVEGSLYNSAFLVKLLEEALRIDVVVGCAEPEDYATYLREMLDMMHWVAQANQGVRPLLLWTSGSKDYGPTKAGHSILSPFTETSILDPPPPLLPRTTSSVKVLDNNKEFDVAVLRPTAVYGYGSSYYGGLFKFAEDAQKNGSQCLQIAADPQNILHAIHVDDCADAYVALAEHPDRRAVGGQCFNISARAYETNKDILNALAEEYRFLQGARFVDVSQSLNGLDESIKILFGFSQWVSSEKLRELTGWRDCRMLFTKNLHVYRLAYEAAAKKQLRINNRQSQWNAVDWLEPASPVRV</sequence>
<dbReference type="RefSeq" id="XP_018666476.1">
    <property type="nucleotide sequence ID" value="XM_018800334.1"/>
</dbReference>
<evidence type="ECO:0000313" key="3">
    <source>
        <dbReference type="Proteomes" id="UP000054821"/>
    </source>
</evidence>
<dbReference type="Proteomes" id="UP000054821">
    <property type="component" value="Unassembled WGS sequence"/>
</dbReference>
<name>A0A2P4ZXI5_9HYPO</name>
<dbReference type="Pfam" id="PF01370">
    <property type="entry name" value="Epimerase"/>
    <property type="match status" value="1"/>
</dbReference>
<accession>A0A2P4ZXI5</accession>
<dbReference type="EMBL" id="JPDN02000005">
    <property type="protein sequence ID" value="PON29000.1"/>
    <property type="molecule type" value="Genomic_DNA"/>
</dbReference>
<protein>
    <recommendedName>
        <fullName evidence="1">NAD-dependent epimerase/dehydratase domain-containing protein</fullName>
    </recommendedName>
</protein>
<gene>
    <name evidence="2" type="ORF">TGAM01_v202108</name>
</gene>
<feature type="domain" description="NAD-dependent epimerase/dehydratase" evidence="1">
    <location>
        <begin position="7"/>
        <end position="236"/>
    </location>
</feature>
<organism evidence="2 3">
    <name type="scientific">Trichoderma gamsii</name>
    <dbReference type="NCBI Taxonomy" id="398673"/>
    <lineage>
        <taxon>Eukaryota</taxon>
        <taxon>Fungi</taxon>
        <taxon>Dikarya</taxon>
        <taxon>Ascomycota</taxon>
        <taxon>Pezizomycotina</taxon>
        <taxon>Sordariomycetes</taxon>
        <taxon>Hypocreomycetidae</taxon>
        <taxon>Hypocreales</taxon>
        <taxon>Hypocreaceae</taxon>
        <taxon>Trichoderma</taxon>
    </lineage>
</organism>
<dbReference type="GeneID" id="29980417"/>
<dbReference type="SUPFAM" id="SSF51735">
    <property type="entry name" value="NAD(P)-binding Rossmann-fold domains"/>
    <property type="match status" value="1"/>
</dbReference>
<keyword evidence="3" id="KW-1185">Reference proteome</keyword>
<dbReference type="GO" id="GO:0004029">
    <property type="term" value="F:aldehyde dehydrogenase (NAD+) activity"/>
    <property type="evidence" value="ECO:0007669"/>
    <property type="project" value="TreeGrafter"/>
</dbReference>
<dbReference type="InterPro" id="IPR036291">
    <property type="entry name" value="NAD(P)-bd_dom_sf"/>
</dbReference>
<evidence type="ECO:0000259" key="1">
    <source>
        <dbReference type="Pfam" id="PF01370"/>
    </source>
</evidence>
<dbReference type="InterPro" id="IPR051783">
    <property type="entry name" value="NAD(P)-dependent_oxidoreduct"/>
</dbReference>
<dbReference type="InterPro" id="IPR001509">
    <property type="entry name" value="Epimerase_deHydtase"/>
</dbReference>
<reference evidence="2 3" key="1">
    <citation type="journal article" date="2016" name="Genome Announc.">
        <title>Draft Whole-Genome Sequence of Trichoderma gamsii T6085, a Promising Biocontrol Agent of Fusarium Head Blight on Wheat.</title>
        <authorList>
            <person name="Baroncelli R."/>
            <person name="Zapparata A."/>
            <person name="Piaggeschi G."/>
            <person name="Sarrocco S."/>
            <person name="Vannacci G."/>
        </authorList>
    </citation>
    <scope>NUCLEOTIDE SEQUENCE [LARGE SCALE GENOMIC DNA]</scope>
    <source>
        <strain evidence="2 3">T6085</strain>
    </source>
</reference>
<dbReference type="Gene3D" id="3.40.50.720">
    <property type="entry name" value="NAD(P)-binding Rossmann-like Domain"/>
    <property type="match status" value="1"/>
</dbReference>
<dbReference type="AlphaFoldDB" id="A0A2P4ZXI5"/>
<comment type="caution">
    <text evidence="2">The sequence shown here is derived from an EMBL/GenBank/DDBJ whole genome shotgun (WGS) entry which is preliminary data.</text>
</comment>